<sequence>MSLPLKQHVAMLKARSSTGELTSWCVLELLMPNSTIDARPTPNNSPTFPICTLLVAENRGRRQVEHWNTARVWKCL</sequence>
<evidence type="ECO:0000313" key="2">
    <source>
        <dbReference type="Proteomes" id="UP000799538"/>
    </source>
</evidence>
<dbReference type="AlphaFoldDB" id="A0A6A6GGA6"/>
<keyword evidence="2" id="KW-1185">Reference proteome</keyword>
<accession>A0A6A6GGA6</accession>
<gene>
    <name evidence="1" type="ORF">BDZ85DRAFT_258944</name>
</gene>
<dbReference type="Proteomes" id="UP000799538">
    <property type="component" value="Unassembled WGS sequence"/>
</dbReference>
<protein>
    <submittedName>
        <fullName evidence="1">Uncharacterized protein</fullName>
    </submittedName>
</protein>
<proteinExistence type="predicted"/>
<name>A0A6A6GGA6_9PEZI</name>
<organism evidence="1 2">
    <name type="scientific">Elsinoe ampelina</name>
    <dbReference type="NCBI Taxonomy" id="302913"/>
    <lineage>
        <taxon>Eukaryota</taxon>
        <taxon>Fungi</taxon>
        <taxon>Dikarya</taxon>
        <taxon>Ascomycota</taxon>
        <taxon>Pezizomycotina</taxon>
        <taxon>Dothideomycetes</taxon>
        <taxon>Dothideomycetidae</taxon>
        <taxon>Myriangiales</taxon>
        <taxon>Elsinoaceae</taxon>
        <taxon>Elsinoe</taxon>
    </lineage>
</organism>
<reference evidence="2" key="1">
    <citation type="journal article" date="2020" name="Stud. Mycol.">
        <title>101 Dothideomycetes genomes: A test case for predicting lifestyles and emergence of pathogens.</title>
        <authorList>
            <person name="Haridas S."/>
            <person name="Albert R."/>
            <person name="Binder M."/>
            <person name="Bloem J."/>
            <person name="LaButti K."/>
            <person name="Salamov A."/>
            <person name="Andreopoulos B."/>
            <person name="Baker S."/>
            <person name="Barry K."/>
            <person name="Bills G."/>
            <person name="Bluhm B."/>
            <person name="Cannon C."/>
            <person name="Castanera R."/>
            <person name="Culley D."/>
            <person name="Daum C."/>
            <person name="Ezra D."/>
            <person name="Gonzalez J."/>
            <person name="Henrissat B."/>
            <person name="Kuo A."/>
            <person name="Liang C."/>
            <person name="Lipzen A."/>
            <person name="Lutzoni F."/>
            <person name="Magnuson J."/>
            <person name="Mondo S."/>
            <person name="Nolan M."/>
            <person name="Ohm R."/>
            <person name="Pangilinan J."/>
            <person name="Park H.-J."/>
            <person name="Ramirez L."/>
            <person name="Alfaro M."/>
            <person name="Sun H."/>
            <person name="Tritt A."/>
            <person name="Yoshinaga Y."/>
            <person name="Zwiers L.-H."/>
            <person name="Turgeon B."/>
            <person name="Goodwin S."/>
            <person name="Spatafora J."/>
            <person name="Crous P."/>
            <person name="Grigoriev I."/>
        </authorList>
    </citation>
    <scope>NUCLEOTIDE SEQUENCE [LARGE SCALE GENOMIC DNA]</scope>
    <source>
        <strain evidence="2">CECT 20119</strain>
    </source>
</reference>
<dbReference type="EMBL" id="ML992504">
    <property type="protein sequence ID" value="KAF2224708.1"/>
    <property type="molecule type" value="Genomic_DNA"/>
</dbReference>
<evidence type="ECO:0000313" key="1">
    <source>
        <dbReference type="EMBL" id="KAF2224708.1"/>
    </source>
</evidence>